<reference evidence="4" key="1">
    <citation type="journal article" date="2023" name="Commun. Biol.">
        <title>Genome analysis of Parmales, the sister group of diatoms, reveals the evolutionary specialization of diatoms from phago-mixotrophs to photoautotrophs.</title>
        <authorList>
            <person name="Ban H."/>
            <person name="Sato S."/>
            <person name="Yoshikawa S."/>
            <person name="Yamada K."/>
            <person name="Nakamura Y."/>
            <person name="Ichinomiya M."/>
            <person name="Sato N."/>
            <person name="Blanc-Mathieu R."/>
            <person name="Endo H."/>
            <person name="Kuwata A."/>
            <person name="Ogata H."/>
        </authorList>
    </citation>
    <scope>NUCLEOTIDE SEQUENCE [LARGE SCALE GENOMIC DNA]</scope>
</reference>
<organism evidence="3 4">
    <name type="scientific">Triparma columacea</name>
    <dbReference type="NCBI Taxonomy" id="722753"/>
    <lineage>
        <taxon>Eukaryota</taxon>
        <taxon>Sar</taxon>
        <taxon>Stramenopiles</taxon>
        <taxon>Ochrophyta</taxon>
        <taxon>Bolidophyceae</taxon>
        <taxon>Parmales</taxon>
        <taxon>Triparmaceae</taxon>
        <taxon>Triparma</taxon>
    </lineage>
</organism>
<evidence type="ECO:0000313" key="3">
    <source>
        <dbReference type="EMBL" id="GMI37744.1"/>
    </source>
</evidence>
<dbReference type="Proteomes" id="UP001165065">
    <property type="component" value="Unassembled WGS sequence"/>
</dbReference>
<feature type="transmembrane region" description="Helical" evidence="2">
    <location>
        <begin position="169"/>
        <end position="191"/>
    </location>
</feature>
<feature type="region of interest" description="Disordered" evidence="1">
    <location>
        <begin position="342"/>
        <end position="388"/>
    </location>
</feature>
<comment type="caution">
    <text evidence="3">The sequence shown here is derived from an EMBL/GenBank/DDBJ whole genome shotgun (WGS) entry which is preliminary data.</text>
</comment>
<protein>
    <submittedName>
        <fullName evidence="3">Uncharacterized protein</fullName>
    </submittedName>
</protein>
<dbReference type="OrthoDB" id="10319580at2759"/>
<dbReference type="EMBL" id="BRYA01000076">
    <property type="protein sequence ID" value="GMI37744.1"/>
    <property type="molecule type" value="Genomic_DNA"/>
</dbReference>
<name>A0A9W7G6U1_9STRA</name>
<dbReference type="AlphaFoldDB" id="A0A9W7G6U1"/>
<proteinExistence type="predicted"/>
<gene>
    <name evidence="3" type="ORF">TrCOL_g11998</name>
</gene>
<keyword evidence="2" id="KW-0472">Membrane</keyword>
<accession>A0A9W7G6U1</accession>
<feature type="compositionally biased region" description="Low complexity" evidence="1">
    <location>
        <begin position="348"/>
        <end position="366"/>
    </location>
</feature>
<feature type="transmembrane region" description="Helical" evidence="2">
    <location>
        <begin position="126"/>
        <end position="148"/>
    </location>
</feature>
<keyword evidence="4" id="KW-1185">Reference proteome</keyword>
<evidence type="ECO:0000313" key="4">
    <source>
        <dbReference type="Proteomes" id="UP001165065"/>
    </source>
</evidence>
<feature type="transmembrane region" description="Helical" evidence="2">
    <location>
        <begin position="95"/>
        <end position="114"/>
    </location>
</feature>
<feature type="transmembrane region" description="Helical" evidence="2">
    <location>
        <begin position="315"/>
        <end position="336"/>
    </location>
</feature>
<evidence type="ECO:0000256" key="2">
    <source>
        <dbReference type="SAM" id="Phobius"/>
    </source>
</evidence>
<feature type="transmembrane region" description="Helical" evidence="2">
    <location>
        <begin position="197"/>
        <end position="216"/>
    </location>
</feature>
<sequence length="388" mass="43167">MLLYNNTLDFCSLGKAGMAEESYLCPWPFVPSSDEGSCSMTWLDFVGRDIALVSNIVFSIYFGVGFLVATRMQFFVLKRLNSKGLRWSARTVNEWLSAYMFVVCGLRLTMELGYGNEGFLSFQVQFIFQKTIAGILLISPYTLTWGWYKVTLQPSERRTKGKRADQIHLVGVVSTMILEIGSGILGIALLSEEYKDAGVYVGNANAICRIIVWIYLASVGRVCIRMGRGIEERLASGGKVKDKVKNQEKDQKTAKSKEIKEASRKGKEEAKIAILVSRTFVVIVLILFYFVFDIYSSMGKHRHVTVPMCKSSSVFVRLPTFCHILVTSTILIYFGVKDPAAKKRNKVSPSGTTMTSSWTTTTTSSTNLSPKTGSKIFTSSPPKGIPKV</sequence>
<feature type="transmembrane region" description="Helical" evidence="2">
    <location>
        <begin position="272"/>
        <end position="295"/>
    </location>
</feature>
<keyword evidence="2" id="KW-1133">Transmembrane helix</keyword>
<evidence type="ECO:0000256" key="1">
    <source>
        <dbReference type="SAM" id="MobiDB-lite"/>
    </source>
</evidence>
<feature type="compositionally biased region" description="Polar residues" evidence="1">
    <location>
        <begin position="367"/>
        <end position="381"/>
    </location>
</feature>
<feature type="transmembrane region" description="Helical" evidence="2">
    <location>
        <begin position="50"/>
        <end position="74"/>
    </location>
</feature>
<keyword evidence="2" id="KW-0812">Transmembrane</keyword>